<dbReference type="Proteomes" id="UP001523566">
    <property type="component" value="Unassembled WGS sequence"/>
</dbReference>
<feature type="transmembrane region" description="Helical" evidence="7">
    <location>
        <begin position="290"/>
        <end position="308"/>
    </location>
</feature>
<dbReference type="Pfam" id="PF07690">
    <property type="entry name" value="MFS_1"/>
    <property type="match status" value="1"/>
</dbReference>
<evidence type="ECO:0000256" key="4">
    <source>
        <dbReference type="ARBA" id="ARBA00022692"/>
    </source>
</evidence>
<dbReference type="InterPro" id="IPR050189">
    <property type="entry name" value="MFS_Efflux_Transporters"/>
</dbReference>
<comment type="caution">
    <text evidence="9">The sequence shown here is derived from an EMBL/GenBank/DDBJ whole genome shotgun (WGS) entry which is preliminary data.</text>
</comment>
<feature type="transmembrane region" description="Helical" evidence="7">
    <location>
        <begin position="171"/>
        <end position="195"/>
    </location>
</feature>
<feature type="transmembrane region" description="Helical" evidence="7">
    <location>
        <begin position="50"/>
        <end position="68"/>
    </location>
</feature>
<keyword evidence="5 7" id="KW-1133">Transmembrane helix</keyword>
<proteinExistence type="predicted"/>
<keyword evidence="3" id="KW-1003">Cell membrane</keyword>
<feature type="transmembrane region" description="Helical" evidence="7">
    <location>
        <begin position="145"/>
        <end position="165"/>
    </location>
</feature>
<keyword evidence="10" id="KW-1185">Reference proteome</keyword>
<evidence type="ECO:0000256" key="6">
    <source>
        <dbReference type="ARBA" id="ARBA00023136"/>
    </source>
</evidence>
<feature type="domain" description="Major facilitator superfamily (MFS) profile" evidence="8">
    <location>
        <begin position="7"/>
        <end position="410"/>
    </location>
</feature>
<keyword evidence="4 7" id="KW-0812">Transmembrane</keyword>
<feature type="transmembrane region" description="Helical" evidence="7">
    <location>
        <begin position="80"/>
        <end position="97"/>
    </location>
</feature>
<keyword evidence="6 7" id="KW-0472">Membrane</keyword>
<feature type="transmembrane region" description="Helical" evidence="7">
    <location>
        <begin position="353"/>
        <end position="376"/>
    </location>
</feature>
<comment type="subcellular location">
    <subcellularLocation>
        <location evidence="1">Cell membrane</location>
        <topology evidence="1">Multi-pass membrane protein</topology>
    </subcellularLocation>
</comment>
<organism evidence="9 10">
    <name type="scientific">Aequitasia blattaphilus</name>
    <dbReference type="NCBI Taxonomy" id="2949332"/>
    <lineage>
        <taxon>Bacteria</taxon>
        <taxon>Bacillati</taxon>
        <taxon>Bacillota</taxon>
        <taxon>Clostridia</taxon>
        <taxon>Lachnospirales</taxon>
        <taxon>Lachnospiraceae</taxon>
        <taxon>Aequitasia</taxon>
    </lineage>
</organism>
<dbReference type="SUPFAM" id="SSF103473">
    <property type="entry name" value="MFS general substrate transporter"/>
    <property type="match status" value="1"/>
</dbReference>
<evidence type="ECO:0000256" key="1">
    <source>
        <dbReference type="ARBA" id="ARBA00004651"/>
    </source>
</evidence>
<dbReference type="InterPro" id="IPR020846">
    <property type="entry name" value="MFS_dom"/>
</dbReference>
<dbReference type="EMBL" id="JAMZFW010000003">
    <property type="protein sequence ID" value="MCP1101410.1"/>
    <property type="molecule type" value="Genomic_DNA"/>
</dbReference>
<name>A0ABT1E6F6_9FIRM</name>
<protein>
    <submittedName>
        <fullName evidence="9">MFS transporter</fullName>
    </submittedName>
</protein>
<evidence type="ECO:0000256" key="7">
    <source>
        <dbReference type="SAM" id="Phobius"/>
    </source>
</evidence>
<gene>
    <name evidence="9" type="ORF">NK125_03155</name>
</gene>
<feature type="transmembrane region" description="Helical" evidence="7">
    <location>
        <begin position="388"/>
        <end position="409"/>
    </location>
</feature>
<accession>A0ABT1E6F6</accession>
<feature type="transmembrane region" description="Helical" evidence="7">
    <location>
        <begin position="12"/>
        <end position="30"/>
    </location>
</feature>
<evidence type="ECO:0000259" key="8">
    <source>
        <dbReference type="PROSITE" id="PS50850"/>
    </source>
</evidence>
<evidence type="ECO:0000256" key="3">
    <source>
        <dbReference type="ARBA" id="ARBA00022475"/>
    </source>
</evidence>
<dbReference type="InterPro" id="IPR011701">
    <property type="entry name" value="MFS"/>
</dbReference>
<dbReference type="PROSITE" id="PS50850">
    <property type="entry name" value="MFS"/>
    <property type="match status" value="1"/>
</dbReference>
<reference evidence="9 10" key="1">
    <citation type="journal article" date="2022" name="Genome Biol. Evol.">
        <title>Host diet, physiology and behaviors set the stage for Lachnospiraceae cladogenesis.</title>
        <authorList>
            <person name="Vera-Ponce De Leon A."/>
            <person name="Schneider M."/>
            <person name="Jahnes B.C."/>
            <person name="Sadowski V."/>
            <person name="Camuy-Velez L.A."/>
            <person name="Duan J."/>
            <person name="Sabree Z.L."/>
        </authorList>
    </citation>
    <scope>NUCLEOTIDE SEQUENCE [LARGE SCALE GENOMIC DNA]</scope>
    <source>
        <strain evidence="9 10">PAL113</strain>
    </source>
</reference>
<dbReference type="RefSeq" id="WP_262065195.1">
    <property type="nucleotide sequence ID" value="NZ_JAMXOD010000003.1"/>
</dbReference>
<feature type="transmembrane region" description="Helical" evidence="7">
    <location>
        <begin position="224"/>
        <end position="245"/>
    </location>
</feature>
<evidence type="ECO:0000256" key="5">
    <source>
        <dbReference type="ARBA" id="ARBA00022989"/>
    </source>
</evidence>
<evidence type="ECO:0000313" key="10">
    <source>
        <dbReference type="Proteomes" id="UP001523566"/>
    </source>
</evidence>
<feature type="transmembrane region" description="Helical" evidence="7">
    <location>
        <begin position="314"/>
        <end position="332"/>
    </location>
</feature>
<feature type="transmembrane region" description="Helical" evidence="7">
    <location>
        <begin position="103"/>
        <end position="124"/>
    </location>
</feature>
<evidence type="ECO:0000256" key="2">
    <source>
        <dbReference type="ARBA" id="ARBA00022448"/>
    </source>
</evidence>
<sequence>MSDSKKSFIKKYGTLLLLAAGAGIIFQLPYIRETFYPQIQEAMGLTNAQMGLLSSGYATMATLSYFIGGIVADKFSARKLLTFSFIITGILGLWFSTFPSYNVARLIFVLMGISTIITYWSACIKATRMLGTSEEQGRLFGLQEGLRGVLNALLVFGMTAVYSHFAVKSEILGTSAAIKLCSVVVIIIGILNFIFIEDTKKEEKSESILEVTKGMFKALTIPRVWILVAIIFTAYSVYGLIGYVNTYAVKYFGLSAALGSTLGAIRYLVQGLGGVIGGFLADKLKSRIKVIVGGCFFLALCFAMLIFLPVEASLLGAVIGNFMFGLLFIYAVRSQYFAVHDDAGIPVSMSGRVSGIASCLGYAPDLFMYTLVGSWMDSYGAAGFKMTWVYAVVAALLCIVFSFILSRIIKKDTAKTTL</sequence>
<dbReference type="Gene3D" id="1.20.1250.20">
    <property type="entry name" value="MFS general substrate transporter like domains"/>
    <property type="match status" value="2"/>
</dbReference>
<dbReference type="InterPro" id="IPR036259">
    <property type="entry name" value="MFS_trans_sf"/>
</dbReference>
<dbReference type="PANTHER" id="PTHR43124:SF3">
    <property type="entry name" value="CHLORAMPHENICOL EFFLUX PUMP RV0191"/>
    <property type="match status" value="1"/>
</dbReference>
<dbReference type="CDD" id="cd06174">
    <property type="entry name" value="MFS"/>
    <property type="match status" value="1"/>
</dbReference>
<evidence type="ECO:0000313" key="9">
    <source>
        <dbReference type="EMBL" id="MCP1101410.1"/>
    </source>
</evidence>
<dbReference type="PANTHER" id="PTHR43124">
    <property type="entry name" value="PURINE EFFLUX PUMP PBUE"/>
    <property type="match status" value="1"/>
</dbReference>
<keyword evidence="2" id="KW-0813">Transport</keyword>